<dbReference type="SUPFAM" id="SSF53474">
    <property type="entry name" value="alpha/beta-Hydrolases"/>
    <property type="match status" value="1"/>
</dbReference>
<dbReference type="GO" id="GO:0016787">
    <property type="term" value="F:hydrolase activity"/>
    <property type="evidence" value="ECO:0007669"/>
    <property type="project" value="UniProtKB-KW"/>
</dbReference>
<reference evidence="2" key="1">
    <citation type="journal article" date="2019" name="Int. J. Syst. Evol. Microbiol.">
        <title>The Global Catalogue of Microorganisms (GCM) 10K type strain sequencing project: providing services to taxonomists for standard genome sequencing and annotation.</title>
        <authorList>
            <consortium name="The Broad Institute Genomics Platform"/>
            <consortium name="The Broad Institute Genome Sequencing Center for Infectious Disease"/>
            <person name="Wu L."/>
            <person name="Ma J."/>
        </authorList>
    </citation>
    <scope>NUCLEOTIDE SEQUENCE [LARGE SCALE GENOMIC DNA]</scope>
    <source>
        <strain evidence="2">KCTC 52274</strain>
    </source>
</reference>
<gene>
    <name evidence="1" type="ORF">ACFSR1_16600</name>
</gene>
<dbReference type="EMBL" id="JBHULE010000019">
    <property type="protein sequence ID" value="MFD2564302.1"/>
    <property type="molecule type" value="Genomic_DNA"/>
</dbReference>
<keyword evidence="2" id="KW-1185">Reference proteome</keyword>
<dbReference type="InterPro" id="IPR029058">
    <property type="entry name" value="AB_hydrolase_fold"/>
</dbReference>
<keyword evidence="1" id="KW-0378">Hydrolase</keyword>
<sequence length="290" mass="31922">MKHFSKYTTALILSLFFISCGSDDNNDSSDAFNQISDIATFHGNLQGDIVVIHAQGGPSVELDDDEASDEVITELGIQSALYVMVHQVQTKNPILFTSSDITFEQAKEYDLQSISNIKRVVDFFKNQQGKTVYVLGVSFGAFIVQELIATHGVDVADGYLILGNRLNVDDAAWQALSEGKFPIHIYDNDGNYTIQLENDPDNDTVEERNMGRLIAGFAFNRYTDRLTNVSSLSKVTYVYGDRDEVAGPLSAQEIEFLNDKGANVVLSEGGSHDDAIWDGAGLLKEIFGIQ</sequence>
<protein>
    <submittedName>
        <fullName evidence="1">Alpha/beta hydrolase</fullName>
    </submittedName>
</protein>
<evidence type="ECO:0000313" key="1">
    <source>
        <dbReference type="EMBL" id="MFD2564302.1"/>
    </source>
</evidence>
<dbReference type="Gene3D" id="3.40.50.1820">
    <property type="entry name" value="alpha/beta hydrolase"/>
    <property type="match status" value="1"/>
</dbReference>
<dbReference type="PROSITE" id="PS51257">
    <property type="entry name" value="PROKAR_LIPOPROTEIN"/>
    <property type="match status" value="1"/>
</dbReference>
<comment type="caution">
    <text evidence="1">The sequence shown here is derived from an EMBL/GenBank/DDBJ whole genome shotgun (WGS) entry which is preliminary data.</text>
</comment>
<proteinExistence type="predicted"/>
<accession>A0ABW5LIS4</accession>
<dbReference type="Proteomes" id="UP001597319">
    <property type="component" value="Unassembled WGS sequence"/>
</dbReference>
<name>A0ABW5LIS4_9FLAO</name>
<organism evidence="1 2">
    <name type="scientific">Aquimarina rubra</name>
    <dbReference type="NCBI Taxonomy" id="1920033"/>
    <lineage>
        <taxon>Bacteria</taxon>
        <taxon>Pseudomonadati</taxon>
        <taxon>Bacteroidota</taxon>
        <taxon>Flavobacteriia</taxon>
        <taxon>Flavobacteriales</taxon>
        <taxon>Flavobacteriaceae</taxon>
        <taxon>Aquimarina</taxon>
    </lineage>
</organism>
<evidence type="ECO:0000313" key="2">
    <source>
        <dbReference type="Proteomes" id="UP001597319"/>
    </source>
</evidence>
<dbReference type="RefSeq" id="WP_378294139.1">
    <property type="nucleotide sequence ID" value="NZ_JBHULE010000019.1"/>
</dbReference>